<dbReference type="EMBL" id="GG657449">
    <property type="protein sequence ID" value="OAT04317.1"/>
    <property type="molecule type" value="Genomic_DNA"/>
</dbReference>
<evidence type="ECO:0000313" key="1">
    <source>
        <dbReference type="EMBL" id="OAT04317.1"/>
    </source>
</evidence>
<dbReference type="KEGG" id="bgh:BDBG_16223"/>
<dbReference type="RefSeq" id="XP_031576109.1">
    <property type="nucleotide sequence ID" value="XM_031724219.1"/>
</dbReference>
<dbReference type="STRING" id="559298.A0A179UAY5"/>
<name>A0A179UAY5_BLAGS</name>
<evidence type="ECO:0000313" key="2">
    <source>
        <dbReference type="Proteomes" id="UP000002038"/>
    </source>
</evidence>
<dbReference type="GeneID" id="8507186"/>
<gene>
    <name evidence="1" type="ORF">BDBG_16223</name>
</gene>
<dbReference type="VEuPathDB" id="FungiDB:BDBG_16223"/>
<proteinExistence type="predicted"/>
<accession>A0A179UAY5</accession>
<organism evidence="1 2">
    <name type="scientific">Blastomyces gilchristii (strain SLH14081)</name>
    <name type="common">Blastomyces dermatitidis</name>
    <dbReference type="NCBI Taxonomy" id="559298"/>
    <lineage>
        <taxon>Eukaryota</taxon>
        <taxon>Fungi</taxon>
        <taxon>Dikarya</taxon>
        <taxon>Ascomycota</taxon>
        <taxon>Pezizomycotina</taxon>
        <taxon>Eurotiomycetes</taxon>
        <taxon>Eurotiomycetidae</taxon>
        <taxon>Onygenales</taxon>
        <taxon>Ajellomycetaceae</taxon>
        <taxon>Blastomyces</taxon>
    </lineage>
</organism>
<dbReference type="AlphaFoldDB" id="A0A179UAY5"/>
<protein>
    <submittedName>
        <fullName evidence="1">Uncharacterized protein</fullName>
    </submittedName>
</protein>
<reference evidence="2" key="1">
    <citation type="journal article" date="2015" name="PLoS Genet.">
        <title>The dynamic genome and transcriptome of the human fungal pathogen Blastomyces and close relative Emmonsia.</title>
        <authorList>
            <person name="Munoz J.F."/>
            <person name="Gauthier G.M."/>
            <person name="Desjardins C.A."/>
            <person name="Gallo J.E."/>
            <person name="Holder J."/>
            <person name="Sullivan T.D."/>
            <person name="Marty A.J."/>
            <person name="Carmen J.C."/>
            <person name="Chen Z."/>
            <person name="Ding L."/>
            <person name="Gujja S."/>
            <person name="Magrini V."/>
            <person name="Misas E."/>
            <person name="Mitreva M."/>
            <person name="Priest M."/>
            <person name="Saif S."/>
            <person name="Whiston E.A."/>
            <person name="Young S."/>
            <person name="Zeng Q."/>
            <person name="Goldman W.E."/>
            <person name="Mardis E.R."/>
            <person name="Taylor J.W."/>
            <person name="McEwen J.G."/>
            <person name="Clay O.K."/>
            <person name="Klein B.S."/>
            <person name="Cuomo C.A."/>
        </authorList>
    </citation>
    <scope>NUCLEOTIDE SEQUENCE [LARGE SCALE GENOMIC DNA]</scope>
    <source>
        <strain evidence="2">SLH14081</strain>
    </source>
</reference>
<dbReference type="OrthoDB" id="10042665at2759"/>
<dbReference type="Proteomes" id="UP000002038">
    <property type="component" value="Unassembled WGS sequence"/>
</dbReference>
<keyword evidence="2" id="KW-1185">Reference proteome</keyword>
<sequence length="70" mass="8049">MFLPTTTLDPTMQSQECWRKNHEIEIQIKNIARAAFALTKGGLVIIMHMETALNCAEQFDQDFHGRVSDR</sequence>